<dbReference type="InterPro" id="IPR036390">
    <property type="entry name" value="WH_DNA-bd_sf"/>
</dbReference>
<dbReference type="SUPFAM" id="SSF52058">
    <property type="entry name" value="L domain-like"/>
    <property type="match status" value="1"/>
</dbReference>
<keyword evidence="3" id="KW-0611">Plant defense</keyword>
<dbReference type="Gene3D" id="3.40.50.300">
    <property type="entry name" value="P-loop containing nucleotide triphosphate hydrolases"/>
    <property type="match status" value="1"/>
</dbReference>
<dbReference type="Pfam" id="PF01582">
    <property type="entry name" value="TIR"/>
    <property type="match status" value="1"/>
</dbReference>
<dbReference type="PROSITE" id="PS50104">
    <property type="entry name" value="TIR"/>
    <property type="match status" value="1"/>
</dbReference>
<accession>A0A6P8BT45</accession>
<dbReference type="GO" id="GO:0006952">
    <property type="term" value="P:defense response"/>
    <property type="evidence" value="ECO:0007669"/>
    <property type="project" value="UniProtKB-KW"/>
</dbReference>
<dbReference type="RefSeq" id="XP_031372896.1">
    <property type="nucleotide sequence ID" value="XM_031517036.1"/>
</dbReference>
<dbReference type="GeneID" id="116187969"/>
<evidence type="ECO:0000313" key="5">
    <source>
        <dbReference type="Proteomes" id="UP000515151"/>
    </source>
</evidence>
<sequence length="1407" mass="160386">MAPKRKRTSGTTYQVFLSFRGPDTRQGFTDVLYHTLVDAGIHVFRDNEEIRKGEDIGEEILRAIEESRIFVPIFSTNYASSKWCLIELAKMFESKKASIGKKTILPIFYDVGVHDVKLKTKLYAEALSTLEHEKKCSHREVKQWKKALRKAGKIKGWELNDKGYGEFARSFAREVSMKLKVKHKCVTDYLVQRDDQVEGLMELLDIESTEVRFVGIHGMGGIGKTTLAKLVFNKLCDRFDSCSFLADVRESDRQHKGVGLLQRKLLGDLGLGSGEIMDVDDGIKRMSERLAHKKVLIVLDDVDHRDQIHDLAGDASWFGSGSRILITTRNQRVLEIIPQRVHILKVEEMKPEEALRLFSMHAFEKDSPPNDDYLRLTKKAIKSSGRLPLALEVIGSLLRDKRRKEWKDTIERLQRVPHRDVQKTLKISYDALEDETKNIFLDIACFFINRDKRYPSYMWEACDFDPKMGLKVLVHMSMVKIINKDGMKRLWMHDQLRDLGRTIVTDKSFKNIVKRSRLWKHEDALEVLQQDEDKRKIEMLRVRSYDNSYGYFEDAGYEYIFTQKELSSLRNLRYLECSGANFSGHLEHRLQKLMWLSWRRCPEKFMGTDLCLRKLVILDLSCSSISETWDGWSQIGTRNSLKVLDLHYCDCLTKMPDLSKYSTLERLILRQCTNLVEIDTSIGTLRGLKELDLEFCSSLEGLPEELFCPELIDMDDAELPQTTERPMKLEVLNLGHCGGLKKLPDSLGNLRSLAELNLSYTRITELPDTIGNLKKLARLDLSWTKITELPQRIGRLVKLEVLNLENCGWLKKLPNSLGNLRSLTELNLHGTGITELPDTIENLKELVRLDLYDTGITELPQGIERLVKLEGLCLCLCQGLKKLPDSLGNLRSLANLNLAWTGITELPDTIGNLKKLASLNLPVTGITTLPQSLERLVKLEYLSLHGCRGLKKFPDSLGNLRSLTKLYLAGTRFTEIPDAIGNLEKLVWLNIQQLGITELPQGIGRLEKLEDLDLYGCKELKKLPDSLGNLRSLVELELSDSGIIELPDSIGNLKKLRVIRMKRVKIKELPSSIGMLKRLEVLDAGGCQSLAEIPSTIEGLTCLRVLNLEDTCVCRLPPKLPSSLTELRVSSTSLQRVPKFSELQNLVELYLSDMDYDFYDTSGQIRPSKLRGIAKQRRLADLTLRMNITSISKKFSSHSQLQKLDLKCAHLQSCPPLPSSLSELTLYLLEERTKLPRLSNLKSLSLLVFRECSMEDDTVGNLGIAELGSLSSIRFRSCKLRNLDGFRLPESLCELQIESCCFLNTVSGLSHLQKLIHLIVSGTTELVEIRELGELESLQTLSIARCDRLKRLENLSKLKRLEKIEIWNCRKFKGIDDISDLKSLEILRIGDCDCEDVSVIHRVNFGK</sequence>
<dbReference type="GO" id="GO:0007165">
    <property type="term" value="P:signal transduction"/>
    <property type="evidence" value="ECO:0007669"/>
    <property type="project" value="InterPro"/>
</dbReference>
<dbReference type="Pfam" id="PF23282">
    <property type="entry name" value="WHD_ROQ1"/>
    <property type="match status" value="1"/>
</dbReference>
<evidence type="ECO:0000259" key="4">
    <source>
        <dbReference type="PROSITE" id="PS50104"/>
    </source>
</evidence>
<name>A0A6P8BT45_PUNGR</name>
<dbReference type="Gene3D" id="3.40.50.10140">
    <property type="entry name" value="Toll/interleukin-1 receptor homology (TIR) domain"/>
    <property type="match status" value="1"/>
</dbReference>
<dbReference type="SUPFAM" id="SSF46785">
    <property type="entry name" value="Winged helix' DNA-binding domain"/>
    <property type="match status" value="1"/>
</dbReference>
<feature type="domain" description="TIR" evidence="4">
    <location>
        <begin position="11"/>
        <end position="179"/>
    </location>
</feature>
<dbReference type="SMART" id="SM00369">
    <property type="entry name" value="LRR_TYP"/>
    <property type="match status" value="9"/>
</dbReference>
<dbReference type="GO" id="GO:0051707">
    <property type="term" value="P:response to other organism"/>
    <property type="evidence" value="ECO:0007669"/>
    <property type="project" value="UniProtKB-ARBA"/>
</dbReference>
<dbReference type="PANTHER" id="PTHR11017:SF570">
    <property type="entry name" value="DISEASE RESISTANCE PROTEIN (TIR-NBS CLASS)-RELATED"/>
    <property type="match status" value="1"/>
</dbReference>
<dbReference type="SUPFAM" id="SSF52047">
    <property type="entry name" value="RNI-like"/>
    <property type="match status" value="2"/>
</dbReference>
<organism evidence="5 6">
    <name type="scientific">Punica granatum</name>
    <name type="common">Pomegranate</name>
    <dbReference type="NCBI Taxonomy" id="22663"/>
    <lineage>
        <taxon>Eukaryota</taxon>
        <taxon>Viridiplantae</taxon>
        <taxon>Streptophyta</taxon>
        <taxon>Embryophyta</taxon>
        <taxon>Tracheophyta</taxon>
        <taxon>Spermatophyta</taxon>
        <taxon>Magnoliopsida</taxon>
        <taxon>eudicotyledons</taxon>
        <taxon>Gunneridae</taxon>
        <taxon>Pentapetalae</taxon>
        <taxon>rosids</taxon>
        <taxon>malvids</taxon>
        <taxon>Myrtales</taxon>
        <taxon>Lythraceae</taxon>
        <taxon>Punica</taxon>
    </lineage>
</organism>
<dbReference type="Gene3D" id="1.10.8.430">
    <property type="entry name" value="Helical domain of apoptotic protease-activating factors"/>
    <property type="match status" value="1"/>
</dbReference>
<dbReference type="SUPFAM" id="SSF52540">
    <property type="entry name" value="P-loop containing nucleoside triphosphate hydrolases"/>
    <property type="match status" value="1"/>
</dbReference>
<dbReference type="InterPro" id="IPR035897">
    <property type="entry name" value="Toll_tir_struct_dom_sf"/>
</dbReference>
<evidence type="ECO:0000256" key="2">
    <source>
        <dbReference type="ARBA" id="ARBA00022737"/>
    </source>
</evidence>
<gene>
    <name evidence="6" type="primary">LOC116187969</name>
</gene>
<reference evidence="6" key="2">
    <citation type="submission" date="2025-08" db="UniProtKB">
        <authorList>
            <consortium name="RefSeq"/>
        </authorList>
    </citation>
    <scope>IDENTIFICATION</scope>
    <source>
        <tissue evidence="6">Leaf</tissue>
    </source>
</reference>
<dbReference type="InterPro" id="IPR000157">
    <property type="entry name" value="TIR_dom"/>
</dbReference>
<dbReference type="InterPro" id="IPR055414">
    <property type="entry name" value="LRR_R13L4/SHOC2-like"/>
</dbReference>
<dbReference type="PRINTS" id="PR00364">
    <property type="entry name" value="DISEASERSIST"/>
</dbReference>
<dbReference type="Pfam" id="PF23598">
    <property type="entry name" value="LRR_14"/>
    <property type="match status" value="3"/>
</dbReference>
<evidence type="ECO:0000313" key="6">
    <source>
        <dbReference type="RefSeq" id="XP_031372896.1"/>
    </source>
</evidence>
<dbReference type="SUPFAM" id="SSF52200">
    <property type="entry name" value="Toll/Interleukin receptor TIR domain"/>
    <property type="match status" value="1"/>
</dbReference>
<dbReference type="SMART" id="SM00255">
    <property type="entry name" value="TIR"/>
    <property type="match status" value="1"/>
</dbReference>
<dbReference type="InterPro" id="IPR032675">
    <property type="entry name" value="LRR_dom_sf"/>
</dbReference>
<dbReference type="InterPro" id="IPR003591">
    <property type="entry name" value="Leu-rich_rpt_typical-subtyp"/>
</dbReference>
<evidence type="ECO:0000256" key="1">
    <source>
        <dbReference type="ARBA" id="ARBA00022614"/>
    </source>
</evidence>
<dbReference type="InterPro" id="IPR027417">
    <property type="entry name" value="P-loop_NTPase"/>
</dbReference>
<dbReference type="Proteomes" id="UP000515151">
    <property type="component" value="Chromosome 8"/>
</dbReference>
<reference evidence="5" key="1">
    <citation type="journal article" date="2020" name="Plant Biotechnol. J.">
        <title>The pomegranate (Punica granatum L.) draft genome dissects genetic divergence between soft- and hard-seeded cultivars.</title>
        <authorList>
            <person name="Luo X."/>
            <person name="Li H."/>
            <person name="Wu Z."/>
            <person name="Yao W."/>
            <person name="Zhao P."/>
            <person name="Cao D."/>
            <person name="Yu H."/>
            <person name="Li K."/>
            <person name="Poudel K."/>
            <person name="Zhao D."/>
            <person name="Zhang F."/>
            <person name="Xia X."/>
            <person name="Chen L."/>
            <person name="Wang Q."/>
            <person name="Jing D."/>
            <person name="Cao S."/>
        </authorList>
    </citation>
    <scope>NUCLEOTIDE SEQUENCE [LARGE SCALE GENOMIC DNA]</scope>
    <source>
        <strain evidence="5">cv. Tunisia</strain>
    </source>
</reference>
<keyword evidence="2" id="KW-0677">Repeat</keyword>
<keyword evidence="1" id="KW-0433">Leucine-rich repeat</keyword>
<dbReference type="InterPro" id="IPR044974">
    <property type="entry name" value="Disease_R_plants"/>
</dbReference>
<dbReference type="PANTHER" id="PTHR11017">
    <property type="entry name" value="LEUCINE-RICH REPEAT-CONTAINING PROTEIN"/>
    <property type="match status" value="1"/>
</dbReference>
<dbReference type="InterPro" id="IPR002182">
    <property type="entry name" value="NB-ARC"/>
</dbReference>
<keyword evidence="5" id="KW-1185">Reference proteome</keyword>
<protein>
    <submittedName>
        <fullName evidence="6">TMV resistance protein N-like</fullName>
    </submittedName>
</protein>
<dbReference type="OrthoDB" id="2018313at2759"/>
<evidence type="ECO:0000256" key="3">
    <source>
        <dbReference type="ARBA" id="ARBA00022821"/>
    </source>
</evidence>
<dbReference type="Pfam" id="PF00931">
    <property type="entry name" value="NB-ARC"/>
    <property type="match status" value="1"/>
</dbReference>
<dbReference type="InterPro" id="IPR058192">
    <property type="entry name" value="WHD_ROQ1-like"/>
</dbReference>
<dbReference type="GO" id="GO:0043531">
    <property type="term" value="F:ADP binding"/>
    <property type="evidence" value="ECO:0007669"/>
    <property type="project" value="InterPro"/>
</dbReference>
<proteinExistence type="predicted"/>
<dbReference type="Gene3D" id="3.80.10.10">
    <property type="entry name" value="Ribonuclease Inhibitor"/>
    <property type="match status" value="5"/>
</dbReference>
<dbReference type="InterPro" id="IPR042197">
    <property type="entry name" value="Apaf_helical"/>
</dbReference>